<evidence type="ECO:0000256" key="7">
    <source>
        <dbReference type="ARBA" id="ARBA00023136"/>
    </source>
</evidence>
<dbReference type="OrthoDB" id="9793390at2"/>
<feature type="transmembrane region" description="Helical" evidence="9">
    <location>
        <begin position="52"/>
        <end position="73"/>
    </location>
</feature>
<keyword evidence="11" id="KW-1185">Reference proteome</keyword>
<evidence type="ECO:0000256" key="8">
    <source>
        <dbReference type="SAM" id="MobiDB-lite"/>
    </source>
</evidence>
<evidence type="ECO:0000256" key="3">
    <source>
        <dbReference type="ARBA" id="ARBA00022448"/>
    </source>
</evidence>
<sequence>MKISNRMNKRYTLISVYVIITCIVIYILSLVAKNAKDILTGLLGMLNWVMGVAKPIAIAFILAYLLDPVVNFFETLYGKIKIKNWKLKSGRTWAVMTTVLLLLAIIVLGISLLVYNVTNQLRLAKLDDIVVLATNYINNINDFYASVLAKLETVNIHSEQINDYIKDNATKLVDALKTGGTSFVSSLANISSYITTVIFALVISIYFMIDGKMIKNYIRKVGRAFLNNSWNTRISIFLKDADYVFSGYIRGQLLDVMVMMFALTVVLSIIGVKYSVLIGIIAGLGNLIPYLGPFIAYFGTAISCLAYGQYQKLIIAVIALAIVQALDGNIIAPKLLSQSIKIHPVLVIISLIFGNAIGGLFGMLFAVPVGALLKLLFSRYVDTRLKEKQEEQDGVKQKEQGREKKPSKEEAGIN</sequence>
<feature type="transmembrane region" description="Helical" evidence="9">
    <location>
        <begin position="190"/>
        <end position="209"/>
    </location>
</feature>
<evidence type="ECO:0000256" key="2">
    <source>
        <dbReference type="ARBA" id="ARBA00009773"/>
    </source>
</evidence>
<dbReference type="AlphaFoldDB" id="A0A1M7AKS4"/>
<comment type="subcellular location">
    <subcellularLocation>
        <location evidence="1">Cell membrane</location>
        <topology evidence="1">Multi-pass membrane protein</topology>
    </subcellularLocation>
</comment>
<name>A0A1M7AKS4_9FIRM</name>
<dbReference type="RefSeq" id="WP_073279806.1">
    <property type="nucleotide sequence ID" value="NZ_FRAC01000033.1"/>
</dbReference>
<feature type="region of interest" description="Disordered" evidence="8">
    <location>
        <begin position="387"/>
        <end position="414"/>
    </location>
</feature>
<dbReference type="STRING" id="1121322.SAMN02745136_04878"/>
<feature type="transmembrane region" description="Helical" evidence="9">
    <location>
        <begin position="313"/>
        <end position="332"/>
    </location>
</feature>
<keyword evidence="5 9" id="KW-0812">Transmembrane</keyword>
<evidence type="ECO:0000256" key="1">
    <source>
        <dbReference type="ARBA" id="ARBA00004651"/>
    </source>
</evidence>
<dbReference type="GO" id="GO:0055085">
    <property type="term" value="P:transmembrane transport"/>
    <property type="evidence" value="ECO:0007669"/>
    <property type="project" value="TreeGrafter"/>
</dbReference>
<evidence type="ECO:0000256" key="5">
    <source>
        <dbReference type="ARBA" id="ARBA00022692"/>
    </source>
</evidence>
<feature type="transmembrane region" description="Helical" evidence="9">
    <location>
        <begin position="93"/>
        <end position="115"/>
    </location>
</feature>
<protein>
    <submittedName>
        <fullName evidence="10">Predicted PurR-regulated permease PerM</fullName>
    </submittedName>
</protein>
<evidence type="ECO:0000256" key="4">
    <source>
        <dbReference type="ARBA" id="ARBA00022475"/>
    </source>
</evidence>
<feature type="transmembrane region" description="Helical" evidence="9">
    <location>
        <begin position="12"/>
        <end position="32"/>
    </location>
</feature>
<organism evidence="10 11">
    <name type="scientific">Anaerocolumna jejuensis DSM 15929</name>
    <dbReference type="NCBI Taxonomy" id="1121322"/>
    <lineage>
        <taxon>Bacteria</taxon>
        <taxon>Bacillati</taxon>
        <taxon>Bacillota</taxon>
        <taxon>Clostridia</taxon>
        <taxon>Lachnospirales</taxon>
        <taxon>Lachnospiraceae</taxon>
        <taxon>Anaerocolumna</taxon>
    </lineage>
</organism>
<proteinExistence type="inferred from homology"/>
<evidence type="ECO:0000256" key="9">
    <source>
        <dbReference type="SAM" id="Phobius"/>
    </source>
</evidence>
<dbReference type="PANTHER" id="PTHR21716:SF53">
    <property type="entry name" value="PERMEASE PERM-RELATED"/>
    <property type="match status" value="1"/>
</dbReference>
<feature type="transmembrane region" description="Helical" evidence="9">
    <location>
        <begin position="344"/>
        <end position="377"/>
    </location>
</feature>
<comment type="similarity">
    <text evidence="2">Belongs to the autoinducer-2 exporter (AI-2E) (TC 2.A.86) family.</text>
</comment>
<dbReference type="InterPro" id="IPR002549">
    <property type="entry name" value="AI-2E-like"/>
</dbReference>
<reference evidence="10 11" key="1">
    <citation type="submission" date="2016-11" db="EMBL/GenBank/DDBJ databases">
        <authorList>
            <person name="Jaros S."/>
            <person name="Januszkiewicz K."/>
            <person name="Wedrychowicz H."/>
        </authorList>
    </citation>
    <scope>NUCLEOTIDE SEQUENCE [LARGE SCALE GENOMIC DNA]</scope>
    <source>
        <strain evidence="10 11">DSM 15929</strain>
    </source>
</reference>
<evidence type="ECO:0000256" key="6">
    <source>
        <dbReference type="ARBA" id="ARBA00022989"/>
    </source>
</evidence>
<dbReference type="Pfam" id="PF01594">
    <property type="entry name" value="AI-2E_transport"/>
    <property type="match status" value="1"/>
</dbReference>
<feature type="transmembrane region" description="Helical" evidence="9">
    <location>
        <begin position="256"/>
        <end position="281"/>
    </location>
</feature>
<dbReference type="PANTHER" id="PTHR21716">
    <property type="entry name" value="TRANSMEMBRANE PROTEIN"/>
    <property type="match status" value="1"/>
</dbReference>
<keyword evidence="7 9" id="KW-0472">Membrane</keyword>
<keyword evidence="4" id="KW-1003">Cell membrane</keyword>
<feature type="transmembrane region" description="Helical" evidence="9">
    <location>
        <begin position="287"/>
        <end position="306"/>
    </location>
</feature>
<dbReference type="Proteomes" id="UP000184386">
    <property type="component" value="Unassembled WGS sequence"/>
</dbReference>
<dbReference type="GO" id="GO:0005886">
    <property type="term" value="C:plasma membrane"/>
    <property type="evidence" value="ECO:0007669"/>
    <property type="project" value="UniProtKB-SubCell"/>
</dbReference>
<accession>A0A1M7AKS4</accession>
<evidence type="ECO:0000313" key="11">
    <source>
        <dbReference type="Proteomes" id="UP000184386"/>
    </source>
</evidence>
<evidence type="ECO:0000313" key="10">
    <source>
        <dbReference type="EMBL" id="SHL43245.1"/>
    </source>
</evidence>
<keyword evidence="6 9" id="KW-1133">Transmembrane helix</keyword>
<gene>
    <name evidence="10" type="ORF">SAMN02745136_04878</name>
</gene>
<keyword evidence="3" id="KW-0813">Transport</keyword>
<dbReference type="EMBL" id="FRAC01000033">
    <property type="protein sequence ID" value="SHL43245.1"/>
    <property type="molecule type" value="Genomic_DNA"/>
</dbReference>